<dbReference type="EMBL" id="JACXYU010000017">
    <property type="protein sequence ID" value="MBD3934472.1"/>
    <property type="molecule type" value="Genomic_DNA"/>
</dbReference>
<dbReference type="InterPro" id="IPR029039">
    <property type="entry name" value="Flavoprotein-like_sf"/>
</dbReference>
<dbReference type="PANTHER" id="PTHR30543">
    <property type="entry name" value="CHROMATE REDUCTASE"/>
    <property type="match status" value="1"/>
</dbReference>
<reference evidence="2" key="1">
    <citation type="submission" date="2020-09" db="EMBL/GenBank/DDBJ databases">
        <title>Secondary metabolite and genome analysis of marine Streptomyces chumphonensis KK1-2T.</title>
        <authorList>
            <person name="Phongsopitanun W."/>
            <person name="Kanchanasin P."/>
            <person name="Pittayakhajonwut P."/>
            <person name="Suwanborirux K."/>
            <person name="Tanasupawat S."/>
        </authorList>
    </citation>
    <scope>NUCLEOTIDE SEQUENCE</scope>
    <source>
        <strain evidence="2">KK1-2</strain>
    </source>
</reference>
<sequence>MPKIALLSGSLRRESSNTAVIATIRRILEQQEGCETVDIALRSFPPFDEDVERAGGTEGSRAVAARVAAADALIISSPAYNGYPPGMLKNALDWLSRPPGGGVVKGMPVGIASASPGRAGGANVQPRLAEILTNSGAVVVECAPPVTVGNAVALRTPEGIITDAAVHADLERLVADVLAAVGAPATAPVTG</sequence>
<dbReference type="InterPro" id="IPR005025">
    <property type="entry name" value="FMN_Rdtase-like_dom"/>
</dbReference>
<feature type="domain" description="NADPH-dependent FMN reductase-like" evidence="1">
    <location>
        <begin position="2"/>
        <end position="142"/>
    </location>
</feature>
<dbReference type="GO" id="GO:0016491">
    <property type="term" value="F:oxidoreductase activity"/>
    <property type="evidence" value="ECO:0007669"/>
    <property type="project" value="InterPro"/>
</dbReference>
<organism evidence="2 3">
    <name type="scientific">Streptomyces chumphonensis</name>
    <dbReference type="NCBI Taxonomy" id="1214925"/>
    <lineage>
        <taxon>Bacteria</taxon>
        <taxon>Bacillati</taxon>
        <taxon>Actinomycetota</taxon>
        <taxon>Actinomycetes</taxon>
        <taxon>Kitasatosporales</taxon>
        <taxon>Streptomycetaceae</taxon>
        <taxon>Streptomyces</taxon>
    </lineage>
</organism>
<dbReference type="Pfam" id="PF03358">
    <property type="entry name" value="FMN_red"/>
    <property type="match status" value="1"/>
</dbReference>
<accession>A0A927IES1</accession>
<keyword evidence="3" id="KW-1185">Reference proteome</keyword>
<dbReference type="GO" id="GO:0005829">
    <property type="term" value="C:cytosol"/>
    <property type="evidence" value="ECO:0007669"/>
    <property type="project" value="TreeGrafter"/>
</dbReference>
<dbReference type="InterPro" id="IPR050712">
    <property type="entry name" value="NAD(P)H-dep_reductase"/>
</dbReference>
<dbReference type="Gene3D" id="3.40.50.360">
    <property type="match status" value="1"/>
</dbReference>
<proteinExistence type="predicted"/>
<name>A0A927IES1_9ACTN</name>
<gene>
    <name evidence="2" type="ORF">IF129_23270</name>
</gene>
<dbReference type="PANTHER" id="PTHR30543:SF21">
    <property type="entry name" value="NAD(P)H-DEPENDENT FMN REDUCTASE LOT6"/>
    <property type="match status" value="1"/>
</dbReference>
<comment type="caution">
    <text evidence="2">The sequence shown here is derived from an EMBL/GenBank/DDBJ whole genome shotgun (WGS) entry which is preliminary data.</text>
</comment>
<evidence type="ECO:0000259" key="1">
    <source>
        <dbReference type="Pfam" id="PF03358"/>
    </source>
</evidence>
<dbReference type="SUPFAM" id="SSF52218">
    <property type="entry name" value="Flavoproteins"/>
    <property type="match status" value="1"/>
</dbReference>
<protein>
    <submittedName>
        <fullName evidence="2">NAD(P)H-dependent oxidoreductase</fullName>
    </submittedName>
</protein>
<evidence type="ECO:0000313" key="3">
    <source>
        <dbReference type="Proteomes" id="UP000632289"/>
    </source>
</evidence>
<dbReference type="GO" id="GO:0010181">
    <property type="term" value="F:FMN binding"/>
    <property type="evidence" value="ECO:0007669"/>
    <property type="project" value="TreeGrafter"/>
</dbReference>
<dbReference type="RefSeq" id="WP_191211771.1">
    <property type="nucleotide sequence ID" value="NZ_BAABKL010000050.1"/>
</dbReference>
<dbReference type="AlphaFoldDB" id="A0A927IES1"/>
<evidence type="ECO:0000313" key="2">
    <source>
        <dbReference type="EMBL" id="MBD3934472.1"/>
    </source>
</evidence>
<dbReference type="Proteomes" id="UP000632289">
    <property type="component" value="Unassembled WGS sequence"/>
</dbReference>